<accession>A0A426TXV1</accession>
<proteinExistence type="predicted"/>
<organism evidence="2 3">
    <name type="scientific">Candidatus Viridilinea halotolerans</name>
    <dbReference type="NCBI Taxonomy" id="2491704"/>
    <lineage>
        <taxon>Bacteria</taxon>
        <taxon>Bacillati</taxon>
        <taxon>Chloroflexota</taxon>
        <taxon>Chloroflexia</taxon>
        <taxon>Chloroflexales</taxon>
        <taxon>Chloroflexineae</taxon>
        <taxon>Oscillochloridaceae</taxon>
        <taxon>Candidatus Viridilinea</taxon>
    </lineage>
</organism>
<dbReference type="SUPFAM" id="SSF51735">
    <property type="entry name" value="NAD(P)-binding Rossmann-fold domains"/>
    <property type="match status" value="1"/>
</dbReference>
<feature type="domain" description="Enoyl reductase (ER)" evidence="1">
    <location>
        <begin position="10"/>
        <end position="302"/>
    </location>
</feature>
<dbReference type="InterPro" id="IPR050700">
    <property type="entry name" value="YIM1/Zinc_Alcohol_DH_Fams"/>
</dbReference>
<dbReference type="CDD" id="cd08267">
    <property type="entry name" value="MDR1"/>
    <property type="match status" value="1"/>
</dbReference>
<dbReference type="InterPro" id="IPR020843">
    <property type="entry name" value="ER"/>
</dbReference>
<dbReference type="InterPro" id="IPR036291">
    <property type="entry name" value="NAD(P)-bd_dom_sf"/>
</dbReference>
<dbReference type="InterPro" id="IPR013149">
    <property type="entry name" value="ADH-like_C"/>
</dbReference>
<dbReference type="Pfam" id="PF13602">
    <property type="entry name" value="ADH_zinc_N_2"/>
    <property type="match status" value="1"/>
</dbReference>
<reference evidence="2 3" key="1">
    <citation type="submission" date="2018-12" db="EMBL/GenBank/DDBJ databases">
        <title>Genome Sequence of Candidatus Viridilinea halotolerans isolated from saline sulfide-rich spring.</title>
        <authorList>
            <person name="Grouzdev D.S."/>
            <person name="Burganskaya E.I."/>
            <person name="Krutkina M.S."/>
            <person name="Sukhacheva M.V."/>
            <person name="Gorlenko V.M."/>
        </authorList>
    </citation>
    <scope>NUCLEOTIDE SEQUENCE [LARGE SCALE GENOMIC DNA]</scope>
    <source>
        <strain evidence="2">Chok-6</strain>
    </source>
</reference>
<gene>
    <name evidence="2" type="ORF">EI684_12875</name>
</gene>
<dbReference type="GO" id="GO:0016491">
    <property type="term" value="F:oxidoreductase activity"/>
    <property type="evidence" value="ECO:0007669"/>
    <property type="project" value="InterPro"/>
</dbReference>
<dbReference type="PANTHER" id="PTHR11695:SF648">
    <property type="entry name" value="ZINC-BINDING OXIDOREDUCTASE"/>
    <property type="match status" value="1"/>
</dbReference>
<dbReference type="SMART" id="SM00829">
    <property type="entry name" value="PKS_ER"/>
    <property type="match status" value="1"/>
</dbReference>
<dbReference type="Pfam" id="PF08240">
    <property type="entry name" value="ADH_N"/>
    <property type="match status" value="1"/>
</dbReference>
<evidence type="ECO:0000313" key="3">
    <source>
        <dbReference type="Proteomes" id="UP000280307"/>
    </source>
</evidence>
<dbReference type="EMBL" id="RSAS01000503">
    <property type="protein sequence ID" value="RRR70694.1"/>
    <property type="molecule type" value="Genomic_DNA"/>
</dbReference>
<dbReference type="Gene3D" id="3.40.50.720">
    <property type="entry name" value="NAD(P)-binding Rossmann-like Domain"/>
    <property type="match status" value="1"/>
</dbReference>
<evidence type="ECO:0000313" key="2">
    <source>
        <dbReference type="EMBL" id="RRR70694.1"/>
    </source>
</evidence>
<dbReference type="Gene3D" id="3.90.180.10">
    <property type="entry name" value="Medium-chain alcohol dehydrogenases, catalytic domain"/>
    <property type="match status" value="1"/>
</dbReference>
<dbReference type="InterPro" id="IPR013154">
    <property type="entry name" value="ADH-like_N"/>
</dbReference>
<name>A0A426TXV1_9CHLR</name>
<protein>
    <submittedName>
        <fullName evidence="2">NAD(P)-dependent alcohol dehydrogenase</fullName>
    </submittedName>
</protein>
<sequence length="304" mass="32985">MKAAICRAYGPPEVLQVCDIQQPVPKHHEVSIKIHTAAVTASDAIVRGFKLARWSPMGLGMGLALGFTRPRNPILGNILAGEVEAVGRHVSRFRVGDQVYAFTMLRFGAYAEYTCLPESVVIASKPQNLSFEEAAAIPYGGLIALHFLRKARVAAGQKVLIYGASGAIGSTAVQLARYFGADVTGVCSTANMAWVQALGAETVIDYTQEDFTKRDERYDLILNAVGKRKARLACQRSLTPQGKHVTVDDGNPKIRTEGLLCLNEVIGAGKLKPVIDRVYPLDQIAEAHRYVDQGHKKGNVVITM</sequence>
<dbReference type="Proteomes" id="UP000280307">
    <property type="component" value="Unassembled WGS sequence"/>
</dbReference>
<dbReference type="Pfam" id="PF00107">
    <property type="entry name" value="ADH_zinc_N"/>
    <property type="match status" value="1"/>
</dbReference>
<dbReference type="InterPro" id="IPR011032">
    <property type="entry name" value="GroES-like_sf"/>
</dbReference>
<evidence type="ECO:0000259" key="1">
    <source>
        <dbReference type="SMART" id="SM00829"/>
    </source>
</evidence>
<dbReference type="AlphaFoldDB" id="A0A426TXV1"/>
<dbReference type="PANTHER" id="PTHR11695">
    <property type="entry name" value="ALCOHOL DEHYDROGENASE RELATED"/>
    <property type="match status" value="1"/>
</dbReference>
<dbReference type="SUPFAM" id="SSF50129">
    <property type="entry name" value="GroES-like"/>
    <property type="match status" value="1"/>
</dbReference>
<comment type="caution">
    <text evidence="2">The sequence shown here is derived from an EMBL/GenBank/DDBJ whole genome shotgun (WGS) entry which is preliminary data.</text>
</comment>